<accession>A0ABY1QST1</accession>
<name>A0ABY1QST1_9BURK</name>
<feature type="domain" description="Beta-lactamase-related" evidence="1">
    <location>
        <begin position="17"/>
        <end position="377"/>
    </location>
</feature>
<evidence type="ECO:0000313" key="3">
    <source>
        <dbReference type="Proteomes" id="UP001158049"/>
    </source>
</evidence>
<organism evidence="2 3">
    <name type="scientific">Noviherbaspirillum suwonense</name>
    <dbReference type="NCBI Taxonomy" id="1224511"/>
    <lineage>
        <taxon>Bacteria</taxon>
        <taxon>Pseudomonadati</taxon>
        <taxon>Pseudomonadota</taxon>
        <taxon>Betaproteobacteria</taxon>
        <taxon>Burkholderiales</taxon>
        <taxon>Oxalobacteraceae</taxon>
        <taxon>Noviherbaspirillum</taxon>
    </lineage>
</organism>
<dbReference type="Proteomes" id="UP001158049">
    <property type="component" value="Unassembled WGS sequence"/>
</dbReference>
<reference evidence="2 3" key="1">
    <citation type="submission" date="2017-05" db="EMBL/GenBank/DDBJ databases">
        <authorList>
            <person name="Varghese N."/>
            <person name="Submissions S."/>
        </authorList>
    </citation>
    <scope>NUCLEOTIDE SEQUENCE [LARGE SCALE GENOMIC DNA]</scope>
    <source>
        <strain evidence="2 3">DSM 26001</strain>
    </source>
</reference>
<gene>
    <name evidence="2" type="ORF">SAMN06295970_13127</name>
</gene>
<dbReference type="InterPro" id="IPR050789">
    <property type="entry name" value="Diverse_Enzym_Activities"/>
</dbReference>
<dbReference type="PANTHER" id="PTHR43283:SF3">
    <property type="entry name" value="BETA-LACTAMASE FAMILY PROTEIN (AFU_ORTHOLOGUE AFUA_5G07500)"/>
    <property type="match status" value="1"/>
</dbReference>
<dbReference type="InterPro" id="IPR001466">
    <property type="entry name" value="Beta-lactam-related"/>
</dbReference>
<dbReference type="Pfam" id="PF00144">
    <property type="entry name" value="Beta-lactamase"/>
    <property type="match status" value="1"/>
</dbReference>
<keyword evidence="3" id="KW-1185">Reference proteome</keyword>
<dbReference type="Gene3D" id="3.40.710.10">
    <property type="entry name" value="DD-peptidase/beta-lactamase superfamily"/>
    <property type="match status" value="1"/>
</dbReference>
<dbReference type="InterPro" id="IPR012338">
    <property type="entry name" value="Beta-lactam/transpept-like"/>
</dbReference>
<sequence>MEDMTVSASAYDFSAVRSAMQRYVDAEVLPGVSYAVLEGRKLVDLQCVGWADREHETPLRVDHLFRAFSNTKLVTSCAALLLMEDGKLGLDDPIGPYIPQLAHPRVLKPGATSLDDTEPARGPITVRHLLTHSAGLSYGLLDPGSLMYTAYVERKVLHPGTPLSQMMDVLAEMPLLFHPGASWEYSVASDVLARIVEVVSGQRFDLFLRERIFSVLGMADTGFVLPEGGGDRFTAYYKGADAVNPMKPGLTRIDQSPYPEAYLKSVPRLSGGGGLVTSLPDMVALLRSLLPGGPTLLRPETIALAMRNHLADGVTLRFAGGSLAGKVHGLLGAITTAPSALEPAASAGEMQWGGIAGTHWWISPEAGLAAVLMTQRQMAFWHPYAFDFKRQVYLAAGRAD</sequence>
<evidence type="ECO:0000259" key="1">
    <source>
        <dbReference type="Pfam" id="PF00144"/>
    </source>
</evidence>
<dbReference type="EMBL" id="FXUL01000031">
    <property type="protein sequence ID" value="SMP79430.1"/>
    <property type="molecule type" value="Genomic_DNA"/>
</dbReference>
<evidence type="ECO:0000313" key="2">
    <source>
        <dbReference type="EMBL" id="SMP79430.1"/>
    </source>
</evidence>
<protein>
    <submittedName>
        <fullName evidence="2">CubicO group peptidase, beta-lactamase class C family</fullName>
    </submittedName>
</protein>
<dbReference type="PANTHER" id="PTHR43283">
    <property type="entry name" value="BETA-LACTAMASE-RELATED"/>
    <property type="match status" value="1"/>
</dbReference>
<comment type="caution">
    <text evidence="2">The sequence shown here is derived from an EMBL/GenBank/DDBJ whole genome shotgun (WGS) entry which is preliminary data.</text>
</comment>
<dbReference type="RefSeq" id="WP_283445260.1">
    <property type="nucleotide sequence ID" value="NZ_FXUL01000031.1"/>
</dbReference>
<dbReference type="SUPFAM" id="SSF56601">
    <property type="entry name" value="beta-lactamase/transpeptidase-like"/>
    <property type="match status" value="1"/>
</dbReference>
<proteinExistence type="predicted"/>